<feature type="domain" description="Transferrin-like" evidence="1">
    <location>
        <begin position="1"/>
        <end position="138"/>
    </location>
</feature>
<dbReference type="PANTHER" id="PTHR11485:SF29">
    <property type="entry name" value="TRANSFERRIN 2"/>
    <property type="match status" value="1"/>
</dbReference>
<dbReference type="Proteomes" id="UP000288216">
    <property type="component" value="Unassembled WGS sequence"/>
</dbReference>
<proteinExistence type="predicted"/>
<protein>
    <recommendedName>
        <fullName evidence="1">Transferrin-like domain-containing protein</fullName>
    </recommendedName>
</protein>
<name>A0A401Q9F1_SCYTO</name>
<evidence type="ECO:0000313" key="3">
    <source>
        <dbReference type="Proteomes" id="UP000288216"/>
    </source>
</evidence>
<dbReference type="OrthoDB" id="9981115at2759"/>
<dbReference type="PANTHER" id="PTHR11485">
    <property type="entry name" value="TRANSFERRIN"/>
    <property type="match status" value="1"/>
</dbReference>
<dbReference type="InterPro" id="IPR001156">
    <property type="entry name" value="Transferrin-like_dom"/>
</dbReference>
<dbReference type="EMBL" id="BFAA01023168">
    <property type="protein sequence ID" value="GCB82005.1"/>
    <property type="molecule type" value="Genomic_DNA"/>
</dbReference>
<dbReference type="PROSITE" id="PS51408">
    <property type="entry name" value="TRANSFERRIN_LIKE_4"/>
    <property type="match status" value="1"/>
</dbReference>
<dbReference type="SUPFAM" id="SSF53850">
    <property type="entry name" value="Periplasmic binding protein-like II"/>
    <property type="match status" value="1"/>
</dbReference>
<evidence type="ECO:0000259" key="1">
    <source>
        <dbReference type="PROSITE" id="PS51408"/>
    </source>
</evidence>
<keyword evidence="3" id="KW-1185">Reference proteome</keyword>
<dbReference type="GO" id="GO:0055037">
    <property type="term" value="C:recycling endosome"/>
    <property type="evidence" value="ECO:0007669"/>
    <property type="project" value="TreeGrafter"/>
</dbReference>
<dbReference type="GO" id="GO:0005769">
    <property type="term" value="C:early endosome"/>
    <property type="evidence" value="ECO:0007669"/>
    <property type="project" value="TreeGrafter"/>
</dbReference>
<reference evidence="2 3" key="1">
    <citation type="journal article" date="2018" name="Nat. Ecol. Evol.">
        <title>Shark genomes provide insights into elasmobranch evolution and the origin of vertebrates.</title>
        <authorList>
            <person name="Hara Y"/>
            <person name="Yamaguchi K"/>
            <person name="Onimaru K"/>
            <person name="Kadota M"/>
            <person name="Koyanagi M"/>
            <person name="Keeley SD"/>
            <person name="Tatsumi K"/>
            <person name="Tanaka K"/>
            <person name="Motone F"/>
            <person name="Kageyama Y"/>
            <person name="Nozu R"/>
            <person name="Adachi N"/>
            <person name="Nishimura O"/>
            <person name="Nakagawa R"/>
            <person name="Tanegashima C"/>
            <person name="Kiyatake I"/>
            <person name="Matsumoto R"/>
            <person name="Murakumo K"/>
            <person name="Nishida K"/>
            <person name="Terakita A"/>
            <person name="Kuratani S"/>
            <person name="Sato K"/>
            <person name="Hyodo S Kuraku.S."/>
        </authorList>
    </citation>
    <scope>NUCLEOTIDE SEQUENCE [LARGE SCALE GENOMIC DNA]</scope>
</reference>
<organism evidence="2 3">
    <name type="scientific">Scyliorhinus torazame</name>
    <name type="common">Cloudy catshark</name>
    <name type="synonym">Catulus torazame</name>
    <dbReference type="NCBI Taxonomy" id="75743"/>
    <lineage>
        <taxon>Eukaryota</taxon>
        <taxon>Metazoa</taxon>
        <taxon>Chordata</taxon>
        <taxon>Craniata</taxon>
        <taxon>Vertebrata</taxon>
        <taxon>Chondrichthyes</taxon>
        <taxon>Elasmobranchii</taxon>
        <taxon>Galeomorphii</taxon>
        <taxon>Galeoidea</taxon>
        <taxon>Carcharhiniformes</taxon>
        <taxon>Scyliorhinidae</taxon>
        <taxon>Scyliorhinus</taxon>
    </lineage>
</organism>
<dbReference type="Pfam" id="PF00405">
    <property type="entry name" value="Transferrin"/>
    <property type="match status" value="1"/>
</dbReference>
<dbReference type="SMART" id="SM00094">
    <property type="entry name" value="TR_FER"/>
    <property type="match status" value="1"/>
</dbReference>
<gene>
    <name evidence="2" type="ORF">scyTo_0022601</name>
</gene>
<dbReference type="GO" id="GO:0005615">
    <property type="term" value="C:extracellular space"/>
    <property type="evidence" value="ECO:0007669"/>
    <property type="project" value="TreeGrafter"/>
</dbReference>
<dbReference type="STRING" id="75743.A0A401Q9F1"/>
<sequence length="138" mass="14751">MEKTWLERVKLTWAGVNIMSESEAGPAKCLKEQKVTAAAKALKAVVVKAQASSAAPNGSCAPGADPDSKLCSLCAGQEHSTPPGKDKCAFGTSERYFAYSGTFRCLVEKGDVTFIKHTTVFKNTDGMSEFLTLQHCLS</sequence>
<evidence type="ECO:0000313" key="2">
    <source>
        <dbReference type="EMBL" id="GCB82005.1"/>
    </source>
</evidence>
<dbReference type="GO" id="GO:0005886">
    <property type="term" value="C:plasma membrane"/>
    <property type="evidence" value="ECO:0007669"/>
    <property type="project" value="TreeGrafter"/>
</dbReference>
<dbReference type="GO" id="GO:0006826">
    <property type="term" value="P:iron ion transport"/>
    <property type="evidence" value="ECO:0007669"/>
    <property type="project" value="TreeGrafter"/>
</dbReference>
<dbReference type="Gene3D" id="3.40.190.10">
    <property type="entry name" value="Periplasmic binding protein-like II"/>
    <property type="match status" value="1"/>
</dbReference>
<comment type="caution">
    <text evidence="2">The sequence shown here is derived from an EMBL/GenBank/DDBJ whole genome shotgun (WGS) entry which is preliminary data.</text>
</comment>
<accession>A0A401Q9F1</accession>
<dbReference type="AlphaFoldDB" id="A0A401Q9F1"/>